<name>A0AAW1QMF0_9CHLO</name>
<dbReference type="GO" id="GO:0046872">
    <property type="term" value="F:metal ion binding"/>
    <property type="evidence" value="ECO:0007669"/>
    <property type="project" value="UniProtKB-KW"/>
</dbReference>
<dbReference type="GO" id="GO:0003924">
    <property type="term" value="F:GTPase activity"/>
    <property type="evidence" value="ECO:0007669"/>
    <property type="project" value="InterPro"/>
</dbReference>
<evidence type="ECO:0000256" key="5">
    <source>
        <dbReference type="ARBA" id="ARBA00023134"/>
    </source>
</evidence>
<protein>
    <recommendedName>
        <fullName evidence="11">ADP-ribosylation factor-like protein 5B</fullName>
    </recommendedName>
</protein>
<dbReference type="FunFam" id="3.40.50.300:FF:000412">
    <property type="entry name" value="ADP-ribosylation factor 1"/>
    <property type="match status" value="1"/>
</dbReference>
<dbReference type="PANTHER" id="PTHR11711">
    <property type="entry name" value="ADP RIBOSYLATION FACTOR-RELATED"/>
    <property type="match status" value="1"/>
</dbReference>
<dbReference type="Proteomes" id="UP001445335">
    <property type="component" value="Unassembled WGS sequence"/>
</dbReference>
<dbReference type="SMART" id="SM00178">
    <property type="entry name" value="SAR"/>
    <property type="match status" value="1"/>
</dbReference>
<dbReference type="EMBL" id="JALJOU010000088">
    <property type="protein sequence ID" value="KAK9822377.1"/>
    <property type="molecule type" value="Genomic_DNA"/>
</dbReference>
<keyword evidence="10" id="KW-1185">Reference proteome</keyword>
<feature type="binding site" evidence="6">
    <location>
        <begin position="25"/>
        <end position="32"/>
    </location>
    <ligand>
        <name>GTP</name>
        <dbReference type="ChEBI" id="CHEBI:37565"/>
    </ligand>
</feature>
<feature type="binding site" evidence="7">
    <location>
        <position position="49"/>
    </location>
    <ligand>
        <name>Mg(2+)</name>
        <dbReference type="ChEBI" id="CHEBI:18420"/>
    </ligand>
</feature>
<keyword evidence="2" id="KW-0449">Lipoprotein</keyword>
<evidence type="ECO:0000256" key="4">
    <source>
        <dbReference type="ARBA" id="ARBA00022892"/>
    </source>
</evidence>
<dbReference type="PROSITE" id="PS51417">
    <property type="entry name" value="ARF"/>
    <property type="match status" value="1"/>
</dbReference>
<dbReference type="AlphaFoldDB" id="A0AAW1QMF0"/>
<comment type="similarity">
    <text evidence="1 8">Belongs to the small GTPase superfamily. Arf family.</text>
</comment>
<evidence type="ECO:0000256" key="7">
    <source>
        <dbReference type="PIRSR" id="PIRSR606689-2"/>
    </source>
</evidence>
<evidence type="ECO:0000256" key="1">
    <source>
        <dbReference type="ARBA" id="ARBA00010290"/>
    </source>
</evidence>
<dbReference type="InterPro" id="IPR024156">
    <property type="entry name" value="Small_GTPase_ARF"/>
</dbReference>
<dbReference type="SMART" id="SM00177">
    <property type="entry name" value="ARF"/>
    <property type="match status" value="1"/>
</dbReference>
<sequence length="149" mass="16586">MGQIFSVLCSLFWNPNKEYKIVMVGLDAAGKTTTLYKLHLGEAVKTQPTVGSNVEQITYKNLHFEVWDLGGQANLRPSWAAYYKATDAVIVVIDSTDRARVSIAKGELFRLLEHEHLANAVVLVLANKQDLKDAMTVQELSEVLTLHTT</sequence>
<dbReference type="GO" id="GO:0016192">
    <property type="term" value="P:vesicle-mediated transport"/>
    <property type="evidence" value="ECO:0007669"/>
    <property type="project" value="UniProtKB-KW"/>
</dbReference>
<accession>A0AAW1QMF0</accession>
<keyword evidence="2" id="KW-0519">Myristate</keyword>
<evidence type="ECO:0000313" key="10">
    <source>
        <dbReference type="Proteomes" id="UP001445335"/>
    </source>
</evidence>
<evidence type="ECO:0000256" key="3">
    <source>
        <dbReference type="ARBA" id="ARBA00022741"/>
    </source>
</evidence>
<comment type="caution">
    <text evidence="9">The sequence shown here is derived from an EMBL/GenBank/DDBJ whole genome shotgun (WGS) entry which is preliminary data.</text>
</comment>
<evidence type="ECO:0008006" key="11">
    <source>
        <dbReference type="Google" id="ProtNLM"/>
    </source>
</evidence>
<evidence type="ECO:0000313" key="9">
    <source>
        <dbReference type="EMBL" id="KAK9822377.1"/>
    </source>
</evidence>
<keyword evidence="4" id="KW-0931">ER-Golgi transport</keyword>
<keyword evidence="7" id="KW-0460">Magnesium</keyword>
<keyword evidence="3 6" id="KW-0547">Nucleotide-binding</keyword>
<dbReference type="Gene3D" id="3.40.50.300">
    <property type="entry name" value="P-loop containing nucleotide triphosphate hydrolases"/>
    <property type="match status" value="1"/>
</dbReference>
<gene>
    <name evidence="9" type="ORF">WJX81_004576</name>
</gene>
<dbReference type="SUPFAM" id="SSF52540">
    <property type="entry name" value="P-loop containing nucleoside triphosphate hydrolases"/>
    <property type="match status" value="1"/>
</dbReference>
<dbReference type="Pfam" id="PF00025">
    <property type="entry name" value="Arf"/>
    <property type="match status" value="1"/>
</dbReference>
<dbReference type="GO" id="GO:0030010">
    <property type="term" value="P:establishment of cell polarity"/>
    <property type="evidence" value="ECO:0007669"/>
    <property type="project" value="UniProtKB-ARBA"/>
</dbReference>
<keyword evidence="5 6" id="KW-0342">GTP-binding</keyword>
<reference evidence="9 10" key="1">
    <citation type="journal article" date="2024" name="Nat. Commun.">
        <title>Phylogenomics reveals the evolutionary origins of lichenization in chlorophyte algae.</title>
        <authorList>
            <person name="Puginier C."/>
            <person name="Libourel C."/>
            <person name="Otte J."/>
            <person name="Skaloud P."/>
            <person name="Haon M."/>
            <person name="Grisel S."/>
            <person name="Petersen M."/>
            <person name="Berrin J.G."/>
            <person name="Delaux P.M."/>
            <person name="Dal Grande F."/>
            <person name="Keller J."/>
        </authorList>
    </citation>
    <scope>NUCLEOTIDE SEQUENCE [LARGE SCALE GENOMIC DNA]</scope>
    <source>
        <strain evidence="9 10">SAG 245.80</strain>
    </source>
</reference>
<proteinExistence type="inferred from homology"/>
<organism evidence="9 10">
    <name type="scientific">Elliptochloris bilobata</name>
    <dbReference type="NCBI Taxonomy" id="381761"/>
    <lineage>
        <taxon>Eukaryota</taxon>
        <taxon>Viridiplantae</taxon>
        <taxon>Chlorophyta</taxon>
        <taxon>core chlorophytes</taxon>
        <taxon>Trebouxiophyceae</taxon>
        <taxon>Trebouxiophyceae incertae sedis</taxon>
        <taxon>Elliptochloris clade</taxon>
        <taxon>Elliptochloris</taxon>
    </lineage>
</organism>
<feature type="binding site" evidence="6">
    <location>
        <position position="71"/>
    </location>
    <ligand>
        <name>GTP</name>
        <dbReference type="ChEBI" id="CHEBI:37565"/>
    </ligand>
</feature>
<dbReference type="InterPro" id="IPR027417">
    <property type="entry name" value="P-loop_NTPase"/>
</dbReference>
<dbReference type="NCBIfam" id="TIGR00231">
    <property type="entry name" value="small_GTP"/>
    <property type="match status" value="1"/>
</dbReference>
<evidence type="ECO:0000256" key="2">
    <source>
        <dbReference type="ARBA" id="ARBA00022707"/>
    </source>
</evidence>
<dbReference type="GO" id="GO:0005525">
    <property type="term" value="F:GTP binding"/>
    <property type="evidence" value="ECO:0007669"/>
    <property type="project" value="UniProtKB-KW"/>
</dbReference>
<dbReference type="InterPro" id="IPR006689">
    <property type="entry name" value="Small_GTPase_ARF/SAR"/>
</dbReference>
<evidence type="ECO:0000256" key="8">
    <source>
        <dbReference type="RuleBase" id="RU003925"/>
    </source>
</evidence>
<evidence type="ECO:0000256" key="6">
    <source>
        <dbReference type="PIRSR" id="PIRSR606689-1"/>
    </source>
</evidence>
<dbReference type="InterPro" id="IPR005225">
    <property type="entry name" value="Small_GTP-bd"/>
</dbReference>
<dbReference type="PRINTS" id="PR00328">
    <property type="entry name" value="SAR1GTPBP"/>
</dbReference>
<keyword evidence="7" id="KW-0479">Metal-binding</keyword>
<feature type="binding site" evidence="6">
    <location>
        <begin position="127"/>
        <end position="130"/>
    </location>
    <ligand>
        <name>GTP</name>
        <dbReference type="ChEBI" id="CHEBI:37565"/>
    </ligand>
</feature>
<keyword evidence="4" id="KW-0813">Transport</keyword>
<feature type="binding site" evidence="7">
    <location>
        <position position="32"/>
    </location>
    <ligand>
        <name>Mg(2+)</name>
        <dbReference type="ChEBI" id="CHEBI:18420"/>
    </ligand>
</feature>